<feature type="transmembrane region" description="Helical" evidence="1">
    <location>
        <begin position="170"/>
        <end position="191"/>
    </location>
</feature>
<dbReference type="eggNOG" id="ENOG502S974">
    <property type="taxonomic scope" value="Eukaryota"/>
</dbReference>
<dbReference type="HOGENOM" id="CLU_066681_0_0_1"/>
<dbReference type="InterPro" id="IPR039960">
    <property type="entry name" value="MCP1"/>
</dbReference>
<dbReference type="AlphaFoldDB" id="C4QZZ2"/>
<dbReference type="GeneID" id="8198590"/>
<evidence type="ECO:0000313" key="4">
    <source>
        <dbReference type="Proteomes" id="UP000000314"/>
    </source>
</evidence>
<dbReference type="STRING" id="644223.C4QZZ2"/>
<dbReference type="PANTHER" id="PTHR38409">
    <property type="entry name" value="MDM10-COMPLEMENTING PROTEIN 1"/>
    <property type="match status" value="1"/>
</dbReference>
<name>C4QZZ2_KOMPG</name>
<keyword evidence="1" id="KW-0812">Transmembrane</keyword>
<dbReference type="PANTHER" id="PTHR38409:SF1">
    <property type="entry name" value="MITOCHONDRIAL ADAPTER PROTEIN MCP1"/>
    <property type="match status" value="1"/>
</dbReference>
<organism evidence="3 4">
    <name type="scientific">Komagataella phaffii (strain GS115 / ATCC 20864)</name>
    <name type="common">Yeast</name>
    <name type="synonym">Pichia pastoris</name>
    <dbReference type="NCBI Taxonomy" id="644223"/>
    <lineage>
        <taxon>Eukaryota</taxon>
        <taxon>Fungi</taxon>
        <taxon>Dikarya</taxon>
        <taxon>Ascomycota</taxon>
        <taxon>Saccharomycotina</taxon>
        <taxon>Pichiomycetes</taxon>
        <taxon>Pichiales</taxon>
        <taxon>Pichiaceae</taxon>
        <taxon>Komagataella</taxon>
    </lineage>
</organism>
<keyword evidence="1" id="KW-1133">Transmembrane helix</keyword>
<accession>C4QZZ2</accession>
<evidence type="ECO:0000259" key="2">
    <source>
        <dbReference type="Pfam" id="PF07950"/>
    </source>
</evidence>
<evidence type="ECO:0000256" key="1">
    <source>
        <dbReference type="SAM" id="Phobius"/>
    </source>
</evidence>
<feature type="domain" description="Mitochondrial adapter protein MCP1 transmembrane" evidence="2">
    <location>
        <begin position="57"/>
        <end position="136"/>
    </location>
</feature>
<dbReference type="FunCoup" id="C4QZZ2">
    <property type="interactions" value="21"/>
</dbReference>
<keyword evidence="4" id="KW-1185">Reference proteome</keyword>
<reference evidence="3 4" key="1">
    <citation type="journal article" date="2009" name="Nat. Biotechnol.">
        <title>Genome sequence of the recombinant protein production host Pichia pastoris.</title>
        <authorList>
            <person name="De Schutter K."/>
            <person name="Lin Y.C."/>
            <person name="Tiels P."/>
            <person name="Van Hecke A."/>
            <person name="Glinka S."/>
            <person name="Weber-Lehmann J."/>
            <person name="Rouze P."/>
            <person name="Van de Peer Y."/>
            <person name="Callewaert N."/>
        </authorList>
    </citation>
    <scope>NUCLEOTIDE SEQUENCE [LARGE SCALE GENOMIC DNA]</scope>
    <source>
        <strain evidence="4">GS115 / ATCC 20864</strain>
    </source>
</reference>
<dbReference type="EMBL" id="FN392320">
    <property type="protein sequence ID" value="CAY68816.1"/>
    <property type="molecule type" value="Genomic_DNA"/>
</dbReference>
<dbReference type="GO" id="GO:0055088">
    <property type="term" value="P:lipid homeostasis"/>
    <property type="evidence" value="ECO:0007669"/>
    <property type="project" value="InterPro"/>
</dbReference>
<dbReference type="KEGG" id="ppa:PAS_chr2-1_0208"/>
<feature type="transmembrane region" description="Helical" evidence="1">
    <location>
        <begin position="51"/>
        <end position="75"/>
    </location>
</feature>
<proteinExistence type="predicted"/>
<feature type="transmembrane region" description="Helical" evidence="1">
    <location>
        <begin position="226"/>
        <end position="247"/>
    </location>
</feature>
<dbReference type="GO" id="GO:0007005">
    <property type="term" value="P:mitochondrion organization"/>
    <property type="evidence" value="ECO:0007669"/>
    <property type="project" value="TreeGrafter"/>
</dbReference>
<feature type="transmembrane region" description="Helical" evidence="1">
    <location>
        <begin position="259"/>
        <end position="277"/>
    </location>
</feature>
<dbReference type="Pfam" id="PF07950">
    <property type="entry name" value="MCP1_TM"/>
    <property type="match status" value="2"/>
</dbReference>
<protein>
    <recommendedName>
        <fullName evidence="2">Mitochondrial adapter protein MCP1 transmembrane domain-containing protein</fullName>
    </recommendedName>
</protein>
<gene>
    <name evidence="3" type="ordered locus">PAS_chr2-1_0208</name>
</gene>
<dbReference type="Proteomes" id="UP000000314">
    <property type="component" value="Chromosome 2"/>
</dbReference>
<dbReference type="InterPro" id="IPR012472">
    <property type="entry name" value="MCP1_TM"/>
</dbReference>
<dbReference type="InParanoid" id="C4QZZ2"/>
<dbReference type="OrthoDB" id="10259513at2759"/>
<sequence length="295" mass="32884">MSFPGKVELSPVQPLPLDIGIPVTPNEKELRERRRFSKLIPFLYTVQKWSILPFGCFALLHIPAVVVMPSLSVNLAKQLFTMGRCVYQAPGLESLMIWGSLGVHILSGVTLRLLKIYRNYSYYGMVHKRTRRRKSLFAKENTDDLDPSFGMGGITSLLGLGFKGSYISKILGISPLSFTGYLLLPVLAAHINDMRLLPASIDGDSNLIDVEYITQALAQHKWTTSLGLLALVGLASYHTIGGMMRYLKLYSLRSRQWSYALVVGMFTVAGFSLRAISQLPLIQGYVGKRYSVYLA</sequence>
<dbReference type="RefSeq" id="XP_002491096.1">
    <property type="nucleotide sequence ID" value="XM_002491051.1"/>
</dbReference>
<dbReference type="GO" id="GO:0005741">
    <property type="term" value="C:mitochondrial outer membrane"/>
    <property type="evidence" value="ECO:0007669"/>
    <property type="project" value="TreeGrafter"/>
</dbReference>
<evidence type="ECO:0000313" key="3">
    <source>
        <dbReference type="EMBL" id="CAY68816.1"/>
    </source>
</evidence>
<feature type="domain" description="Mitochondrial adapter protein MCP1 transmembrane" evidence="2">
    <location>
        <begin position="185"/>
        <end position="257"/>
    </location>
</feature>
<dbReference type="OMA" id="HLLIMKW"/>
<keyword evidence="1" id="KW-0472">Membrane</keyword>